<evidence type="ECO:0000313" key="2">
    <source>
        <dbReference type="Proteomes" id="UP000033101"/>
    </source>
</evidence>
<dbReference type="PATRIC" id="fig|1434110.4.peg.2099"/>
<dbReference type="STRING" id="1434110.MSHOH_1665"/>
<protein>
    <submittedName>
        <fullName evidence="1">Arylsulfatase</fullName>
        <ecNumber evidence="1">3.1.6.1</ecNumber>
    </submittedName>
</protein>
<dbReference type="HOGENOM" id="CLU_1811445_0_0_2"/>
<keyword evidence="1" id="KW-0378">Hydrolase</keyword>
<organism evidence="1 2">
    <name type="scientific">Methanosarcina horonobensis HB-1 = JCM 15518</name>
    <dbReference type="NCBI Taxonomy" id="1434110"/>
    <lineage>
        <taxon>Archaea</taxon>
        <taxon>Methanobacteriati</taxon>
        <taxon>Methanobacteriota</taxon>
        <taxon>Stenosarchaea group</taxon>
        <taxon>Methanomicrobia</taxon>
        <taxon>Methanosarcinales</taxon>
        <taxon>Methanosarcinaceae</taxon>
        <taxon>Methanosarcina</taxon>
    </lineage>
</organism>
<evidence type="ECO:0000313" key="1">
    <source>
        <dbReference type="EMBL" id="AKB78148.1"/>
    </source>
</evidence>
<accession>A0A0E3SF95</accession>
<reference evidence="1 2" key="1">
    <citation type="submission" date="2014-07" db="EMBL/GenBank/DDBJ databases">
        <title>Methanogenic archaea and the global carbon cycle.</title>
        <authorList>
            <person name="Henriksen J.R."/>
            <person name="Luke J."/>
            <person name="Reinhart S."/>
            <person name="Benedict M.N."/>
            <person name="Youngblut N.D."/>
            <person name="Metcalf M.E."/>
            <person name="Whitaker R.J."/>
            <person name="Metcalf W.W."/>
        </authorList>
    </citation>
    <scope>NUCLEOTIDE SEQUENCE [LARGE SCALE GENOMIC DNA]</scope>
    <source>
        <strain evidence="1 2">HB-1</strain>
    </source>
</reference>
<dbReference type="GO" id="GO:0004065">
    <property type="term" value="F:arylsulfatase activity"/>
    <property type="evidence" value="ECO:0007669"/>
    <property type="project" value="UniProtKB-EC"/>
</dbReference>
<name>A0A0E3SF95_9EURY</name>
<dbReference type="EC" id="3.1.6.1" evidence="1"/>
<proteinExistence type="predicted"/>
<sequence>MLIINKKDVERKKVHFLFAFVPEFFKTSTNNREETDIPLKEYRFEFEVTGEPDVASGKGAPGRAQLYIDENLVGQAEVPVTTPLMLGLTSEVTCGSAPGAPVTPDYQPPFEFTGKIYSVTVDVSGKLIEDKEAETRMVMARQ</sequence>
<keyword evidence="2" id="KW-1185">Reference proteome</keyword>
<dbReference type="KEGG" id="mhor:MSHOH_1665"/>
<gene>
    <name evidence="1" type="ORF">MSHOH_1665</name>
</gene>
<dbReference type="AlphaFoldDB" id="A0A0E3SF95"/>
<dbReference type="Proteomes" id="UP000033101">
    <property type="component" value="Chromosome"/>
</dbReference>
<dbReference type="EMBL" id="CP009516">
    <property type="protein sequence ID" value="AKB78148.1"/>
    <property type="molecule type" value="Genomic_DNA"/>
</dbReference>